<sequence>MDKYSDIPFEIDGEITKNELKGVLKEAVYRLYTKDGYLIKNGPASPKCSDNHVCERACLFRFAHYLQNILDEKEVLRNLVVDCEYNRNGYDLKRLSAFANGTYPDLIIHHRGDNKGNFLVMEIKSWWNKDINQDKKKIKAFMDKNEGYNYRFGIVLLFEETMEETSDKIDSGLLSITDTEKSD</sequence>
<organism evidence="1 2">
    <name type="scientific">Eisenbergiella tayi</name>
    <dbReference type="NCBI Taxonomy" id="1432052"/>
    <lineage>
        <taxon>Bacteria</taxon>
        <taxon>Bacillati</taxon>
        <taxon>Bacillota</taxon>
        <taxon>Clostridia</taxon>
        <taxon>Lachnospirales</taxon>
        <taxon>Lachnospiraceae</taxon>
        <taxon>Eisenbergiella</taxon>
    </lineage>
</organism>
<gene>
    <name evidence="1" type="ORF">BEH84_04014</name>
</gene>
<reference evidence="1 2" key="1">
    <citation type="submission" date="2016-07" db="EMBL/GenBank/DDBJ databases">
        <title>Characterization of isolates of Eisenbergiella tayi derived from blood cultures, using whole genome sequencing.</title>
        <authorList>
            <person name="Burdz T."/>
            <person name="Wiebe D."/>
            <person name="Huynh C."/>
            <person name="Bernard K."/>
        </authorList>
    </citation>
    <scope>NUCLEOTIDE SEQUENCE [LARGE SCALE GENOMIC DNA]</scope>
    <source>
        <strain evidence="1 2">NML 120489</strain>
    </source>
</reference>
<name>A0A1E3ALQ5_9FIRM</name>
<dbReference type="AlphaFoldDB" id="A0A1E3ALQ5"/>
<dbReference type="GeneID" id="93301979"/>
<accession>A0A1E3ALQ5</accession>
<comment type="caution">
    <text evidence="1">The sequence shown here is derived from an EMBL/GenBank/DDBJ whole genome shotgun (WGS) entry which is preliminary data.</text>
</comment>
<protein>
    <submittedName>
        <fullName evidence="1">Uncharacterized protein</fullName>
    </submittedName>
</protein>
<dbReference type="RefSeq" id="WP_069158145.1">
    <property type="nucleotide sequence ID" value="NZ_JBKXXQ010000038.1"/>
</dbReference>
<evidence type="ECO:0000313" key="2">
    <source>
        <dbReference type="Proteomes" id="UP000095003"/>
    </source>
</evidence>
<evidence type="ECO:0000313" key="1">
    <source>
        <dbReference type="EMBL" id="ODM09647.1"/>
    </source>
</evidence>
<proteinExistence type="predicted"/>
<dbReference type="Proteomes" id="UP000095003">
    <property type="component" value="Unassembled WGS sequence"/>
</dbReference>
<dbReference type="EMBL" id="MCGI01000004">
    <property type="protein sequence ID" value="ODM09647.1"/>
    <property type="molecule type" value="Genomic_DNA"/>
</dbReference>